<feature type="domain" description="RRM" evidence="10">
    <location>
        <begin position="102"/>
        <end position="179"/>
    </location>
</feature>
<dbReference type="SUPFAM" id="SSF52047">
    <property type="entry name" value="RNI-like"/>
    <property type="match status" value="1"/>
</dbReference>
<dbReference type="CDD" id="cd12236">
    <property type="entry name" value="RRM_snRNP70"/>
    <property type="match status" value="1"/>
</dbReference>
<dbReference type="SMART" id="SM00360">
    <property type="entry name" value="RRM"/>
    <property type="match status" value="1"/>
</dbReference>
<feature type="compositionally biased region" description="Basic and acidic residues" evidence="9">
    <location>
        <begin position="324"/>
        <end position="358"/>
    </location>
</feature>
<accession>A0AAV4MGC0</accession>
<feature type="compositionally biased region" description="Basic and acidic residues" evidence="9">
    <location>
        <begin position="260"/>
        <end position="269"/>
    </location>
</feature>
<dbReference type="PROSITE" id="PS50102">
    <property type="entry name" value="RRM"/>
    <property type="match status" value="1"/>
</dbReference>
<dbReference type="Pfam" id="PF12220">
    <property type="entry name" value="U1snRNP70_N"/>
    <property type="match status" value="1"/>
</dbReference>
<dbReference type="InterPro" id="IPR022023">
    <property type="entry name" value="U1snRNP70_N"/>
</dbReference>
<dbReference type="Gene3D" id="3.30.70.330">
    <property type="match status" value="1"/>
</dbReference>
<dbReference type="GO" id="GO:0071004">
    <property type="term" value="C:U2-type prespliceosome"/>
    <property type="evidence" value="ECO:0007669"/>
    <property type="project" value="TreeGrafter"/>
</dbReference>
<dbReference type="InterPro" id="IPR012677">
    <property type="entry name" value="Nucleotide-bd_a/b_plait_sf"/>
</dbReference>
<dbReference type="InterPro" id="IPR000504">
    <property type="entry name" value="RRM_dom"/>
</dbReference>
<dbReference type="GO" id="GO:0000398">
    <property type="term" value="P:mRNA splicing, via spliceosome"/>
    <property type="evidence" value="ECO:0007669"/>
    <property type="project" value="TreeGrafter"/>
</dbReference>
<evidence type="ECO:0000256" key="6">
    <source>
        <dbReference type="ARBA" id="ARBA00023242"/>
    </source>
</evidence>
<dbReference type="GO" id="GO:0005685">
    <property type="term" value="C:U1 snRNP"/>
    <property type="evidence" value="ECO:0007669"/>
    <property type="project" value="TreeGrafter"/>
</dbReference>
<evidence type="ECO:0000256" key="3">
    <source>
        <dbReference type="ARBA" id="ARBA00016996"/>
    </source>
</evidence>
<dbReference type="Proteomes" id="UP001054945">
    <property type="component" value="Unassembled WGS sequence"/>
</dbReference>
<evidence type="ECO:0000313" key="12">
    <source>
        <dbReference type="Proteomes" id="UP001054945"/>
    </source>
</evidence>
<dbReference type="PANTHER" id="PTHR13952">
    <property type="entry name" value="U1 SMALL NUCLEAR RIBONUCLEOPROTEIN 70 KD"/>
    <property type="match status" value="1"/>
</dbReference>
<dbReference type="GO" id="GO:0016607">
    <property type="term" value="C:nuclear speck"/>
    <property type="evidence" value="ECO:0007669"/>
    <property type="project" value="UniProtKB-SubCell"/>
</dbReference>
<dbReference type="GO" id="GO:0003729">
    <property type="term" value="F:mRNA binding"/>
    <property type="evidence" value="ECO:0007669"/>
    <property type="project" value="TreeGrafter"/>
</dbReference>
<protein>
    <recommendedName>
        <fullName evidence="3">U1 small nuclear ribonucleoprotein 70 kDa</fullName>
    </recommendedName>
</protein>
<dbReference type="InterPro" id="IPR051183">
    <property type="entry name" value="U1_U11-U12_snRNP_70-35kDa"/>
</dbReference>
<evidence type="ECO:0000256" key="4">
    <source>
        <dbReference type="ARBA" id="ARBA00022664"/>
    </source>
</evidence>
<feature type="compositionally biased region" description="Basic residues" evidence="9">
    <location>
        <begin position="248"/>
        <end position="259"/>
    </location>
</feature>
<evidence type="ECO:0000256" key="5">
    <source>
        <dbReference type="ARBA" id="ARBA00022884"/>
    </source>
</evidence>
<feature type="compositionally biased region" description="Gly residues" evidence="9">
    <location>
        <begin position="190"/>
        <end position="199"/>
    </location>
</feature>
<dbReference type="InterPro" id="IPR034143">
    <property type="entry name" value="snRNP70_RRM"/>
</dbReference>
<keyword evidence="6" id="KW-0539">Nucleus</keyword>
<keyword evidence="12" id="KW-1185">Reference proteome</keyword>
<feature type="compositionally biased region" description="Polar residues" evidence="9">
    <location>
        <begin position="360"/>
        <end position="370"/>
    </location>
</feature>
<name>A0AAV4MGC0_CAEEX</name>
<dbReference type="InterPro" id="IPR035979">
    <property type="entry name" value="RBD_domain_sf"/>
</dbReference>
<evidence type="ECO:0000256" key="8">
    <source>
        <dbReference type="PROSITE-ProRule" id="PRU00176"/>
    </source>
</evidence>
<keyword evidence="4" id="KW-0507">mRNA processing</keyword>
<dbReference type="GO" id="GO:0071011">
    <property type="term" value="C:precatalytic spliceosome"/>
    <property type="evidence" value="ECO:0007669"/>
    <property type="project" value="TreeGrafter"/>
</dbReference>
<evidence type="ECO:0000259" key="10">
    <source>
        <dbReference type="PROSITE" id="PS50102"/>
    </source>
</evidence>
<comment type="caution">
    <text evidence="11">The sequence shown here is derived from an EMBL/GenBank/DDBJ whole genome shotgun (WGS) entry which is preliminary data.</text>
</comment>
<proteinExistence type="predicted"/>
<dbReference type="EMBL" id="BPLR01019759">
    <property type="protein sequence ID" value="GIX71512.1"/>
    <property type="molecule type" value="Genomic_DNA"/>
</dbReference>
<organism evidence="11 12">
    <name type="scientific">Caerostris extrusa</name>
    <name type="common">Bark spider</name>
    <name type="synonym">Caerostris bankana</name>
    <dbReference type="NCBI Taxonomy" id="172846"/>
    <lineage>
        <taxon>Eukaryota</taxon>
        <taxon>Metazoa</taxon>
        <taxon>Ecdysozoa</taxon>
        <taxon>Arthropoda</taxon>
        <taxon>Chelicerata</taxon>
        <taxon>Arachnida</taxon>
        <taxon>Araneae</taxon>
        <taxon>Araneomorphae</taxon>
        <taxon>Entelegynae</taxon>
        <taxon>Araneoidea</taxon>
        <taxon>Araneidae</taxon>
        <taxon>Caerostris</taxon>
    </lineage>
</organism>
<gene>
    <name evidence="11" type="primary">snRNP-U1-70K</name>
    <name evidence="11" type="ORF">CEXT_14571</name>
</gene>
<keyword evidence="7 11" id="KW-0687">Ribonucleoprotein</keyword>
<dbReference type="SUPFAM" id="SSF54928">
    <property type="entry name" value="RNA-binding domain, RBD"/>
    <property type="match status" value="1"/>
</dbReference>
<evidence type="ECO:0000313" key="11">
    <source>
        <dbReference type="EMBL" id="GIX71512.1"/>
    </source>
</evidence>
<feature type="region of interest" description="Disordered" evidence="9">
    <location>
        <begin position="186"/>
        <end position="370"/>
    </location>
</feature>
<reference evidence="11 12" key="1">
    <citation type="submission" date="2021-06" db="EMBL/GenBank/DDBJ databases">
        <title>Caerostris extrusa draft genome.</title>
        <authorList>
            <person name="Kono N."/>
            <person name="Arakawa K."/>
        </authorList>
    </citation>
    <scope>NUCLEOTIDE SEQUENCE [LARGE SCALE GENOMIC DNA]</scope>
</reference>
<evidence type="ECO:0000256" key="1">
    <source>
        <dbReference type="ARBA" id="ARBA00004324"/>
    </source>
</evidence>
<sequence length="923" mass="107099">MTQFLPPNLLALFKARDPIPFLPPVDKLPHEKRTAGYTGIAEFVNQFEDPATTPAPVKIKTKEERKAEKRQQKAEATAYKLEQDIALWRPGENPNATVDPYKTLFVARINYDTSEAKLRREFEMYGPVKKIAVAHDLDRKPRGYAFIEYDRERDMRSAYKHADGKKIEGKRVLVDVERGRTIKGWLPRRLGGGLGGTRRGGPDVNLKHSGREENRNEDRYMERERERPEKPERRRSRSRSRDRGRAGRDRHRSDRHKRDRSRDRERNRDLAQAAGSADVKMDVSSEGASVPEPPPRKERRRSRSRDRKRRRSRSRDRERKRRDHDRTRDRGDRESRREHGADREERVASVKEEVKDEPSEPQQPMQDNFNSAGYEGEYNYNNGKIMLMIHIDLIYVMCVFKIKSLLSVGQRQKTLQKARGDCKKKTSACFKTTVLLKMPSDSLLKICLRETTDLVKSEYWAKEETNPFLTMPCHVVTELLECMAHSEVKPEDLQLLLKSGQLLNLCLHYFEFTAEQWECIMRILIEDSNSCRNIKIICTSFNYQNNENALLEKVIEKCILLEDIYAETFFNPSVLKNCKNLRRVTINYGPEELSQYLHSETIDTISHLQNLERFLVFELRKPSSYYLLVAKMLRNHPKLMSFGLSDSSWAAYHIYTTSGTDPVPQFALRKCLWGFNVISDQFDPESEAIFVSHFPELVQSAVHLFPLVVDLFLTVHHKDCIQHLKRLKHLRVLRISFELCTEHYSSSQSSFLCVLTKIGRQLKYLSIWGDVSMPVDAIMEHCVGLEHLALHCRATTWKKTKDQSGHFAEVNSMRVESATAGALKCLLQNAPNLRKLLLVEAACLDDRLMHTILRRNPLDELESIGVETCTLSRKGLKELFLKAKNLRKVSFDSLKEEATVLAKELKKDIIYNYSYLEKVLDSL</sequence>
<evidence type="ECO:0000256" key="7">
    <source>
        <dbReference type="ARBA" id="ARBA00023274"/>
    </source>
</evidence>
<dbReference type="GO" id="GO:0030619">
    <property type="term" value="F:U1 snRNA binding"/>
    <property type="evidence" value="ECO:0007669"/>
    <property type="project" value="InterPro"/>
</dbReference>
<keyword evidence="5 8" id="KW-0694">RNA-binding</keyword>
<dbReference type="FunFam" id="3.30.70.330:FF:000153">
    <property type="entry name" value="U1 small nuclear ribonucleoprotein 70 kDa"/>
    <property type="match status" value="1"/>
</dbReference>
<feature type="compositionally biased region" description="Basic and acidic residues" evidence="9">
    <location>
        <begin position="205"/>
        <end position="232"/>
    </location>
</feature>
<feature type="compositionally biased region" description="Basic residues" evidence="9">
    <location>
        <begin position="297"/>
        <end position="323"/>
    </location>
</feature>
<dbReference type="PANTHER" id="PTHR13952:SF5">
    <property type="entry name" value="U1 SMALL NUCLEAR RIBONUCLEOPROTEIN 70 KDA"/>
    <property type="match status" value="1"/>
</dbReference>
<evidence type="ECO:0000256" key="9">
    <source>
        <dbReference type="SAM" id="MobiDB-lite"/>
    </source>
</evidence>
<dbReference type="Pfam" id="PF00076">
    <property type="entry name" value="RRM_1"/>
    <property type="match status" value="1"/>
</dbReference>
<comment type="subcellular location">
    <subcellularLocation>
        <location evidence="1">Nucleus speckle</location>
    </subcellularLocation>
    <subcellularLocation>
        <location evidence="2">Nucleus</location>
        <location evidence="2">Nucleoplasm</location>
    </subcellularLocation>
</comment>
<dbReference type="AlphaFoldDB" id="A0AAV4MGC0"/>
<evidence type="ECO:0000256" key="2">
    <source>
        <dbReference type="ARBA" id="ARBA00004642"/>
    </source>
</evidence>